<dbReference type="WBParaSite" id="nRc.2.0.1.t18120-RA">
    <property type="protein sequence ID" value="nRc.2.0.1.t18120-RA"/>
    <property type="gene ID" value="nRc.2.0.1.g18120"/>
</dbReference>
<keyword evidence="1" id="KW-1185">Reference proteome</keyword>
<name>A0A915IXH9_ROMCU</name>
<dbReference type="AlphaFoldDB" id="A0A915IXH9"/>
<evidence type="ECO:0000313" key="1">
    <source>
        <dbReference type="Proteomes" id="UP000887565"/>
    </source>
</evidence>
<protein>
    <submittedName>
        <fullName evidence="2">Uncharacterized protein</fullName>
    </submittedName>
</protein>
<dbReference type="Proteomes" id="UP000887565">
    <property type="component" value="Unplaced"/>
</dbReference>
<reference evidence="2" key="1">
    <citation type="submission" date="2022-11" db="UniProtKB">
        <authorList>
            <consortium name="WormBaseParasite"/>
        </authorList>
    </citation>
    <scope>IDENTIFICATION</scope>
</reference>
<evidence type="ECO:0000313" key="2">
    <source>
        <dbReference type="WBParaSite" id="nRc.2.0.1.t18120-RA"/>
    </source>
</evidence>
<organism evidence="1 2">
    <name type="scientific">Romanomermis culicivorax</name>
    <name type="common">Nematode worm</name>
    <dbReference type="NCBI Taxonomy" id="13658"/>
    <lineage>
        <taxon>Eukaryota</taxon>
        <taxon>Metazoa</taxon>
        <taxon>Ecdysozoa</taxon>
        <taxon>Nematoda</taxon>
        <taxon>Enoplea</taxon>
        <taxon>Dorylaimia</taxon>
        <taxon>Mermithida</taxon>
        <taxon>Mermithoidea</taxon>
        <taxon>Mermithidae</taxon>
        <taxon>Romanomermis</taxon>
    </lineage>
</organism>
<proteinExistence type="predicted"/>
<sequence length="72" mass="8159">MLPYDTGFDAQFSPGGKRFVVDKSQINFIVRQDAKIIVETSCLSIVDLDRTASIPEYCSRNLDHSTNMYLNI</sequence>
<accession>A0A915IXH9</accession>